<comment type="caution">
    <text evidence="7">The sequence shown here is derived from an EMBL/GenBank/DDBJ whole genome shotgun (WGS) entry which is preliminary data.</text>
</comment>
<organism evidence="7 8">
    <name type="scientific">Geosmithia morbida</name>
    <dbReference type="NCBI Taxonomy" id="1094350"/>
    <lineage>
        <taxon>Eukaryota</taxon>
        <taxon>Fungi</taxon>
        <taxon>Dikarya</taxon>
        <taxon>Ascomycota</taxon>
        <taxon>Pezizomycotina</taxon>
        <taxon>Sordariomycetes</taxon>
        <taxon>Hypocreomycetidae</taxon>
        <taxon>Hypocreales</taxon>
        <taxon>Bionectriaceae</taxon>
        <taxon>Geosmithia</taxon>
    </lineage>
</organism>
<evidence type="ECO:0000313" key="7">
    <source>
        <dbReference type="EMBL" id="KAF4119668.1"/>
    </source>
</evidence>
<dbReference type="GeneID" id="55970805"/>
<dbReference type="RefSeq" id="XP_035318320.1">
    <property type="nucleotide sequence ID" value="XM_035466551.1"/>
</dbReference>
<dbReference type="Proteomes" id="UP000749293">
    <property type="component" value="Unassembled WGS sequence"/>
</dbReference>
<dbReference type="EMBL" id="JAANYQ010000022">
    <property type="protein sequence ID" value="KAF4119668.1"/>
    <property type="molecule type" value="Genomic_DNA"/>
</dbReference>
<protein>
    <submittedName>
        <fullName evidence="7">Glycosyl hydrolases family 43</fullName>
    </submittedName>
</protein>
<dbReference type="GO" id="GO:0005975">
    <property type="term" value="P:carbohydrate metabolic process"/>
    <property type="evidence" value="ECO:0007669"/>
    <property type="project" value="InterPro"/>
</dbReference>
<feature type="region of interest" description="Disordered" evidence="6">
    <location>
        <begin position="329"/>
        <end position="355"/>
    </location>
</feature>
<dbReference type="CDD" id="cd18820">
    <property type="entry name" value="GH43_LbAraf43-like"/>
    <property type="match status" value="1"/>
</dbReference>
<keyword evidence="8" id="KW-1185">Reference proteome</keyword>
<evidence type="ECO:0000256" key="6">
    <source>
        <dbReference type="SAM" id="MobiDB-lite"/>
    </source>
</evidence>
<dbReference type="PANTHER" id="PTHR43817">
    <property type="entry name" value="GLYCOSYL HYDROLASE"/>
    <property type="match status" value="1"/>
</dbReference>
<proteinExistence type="inferred from homology"/>
<dbReference type="PANTHER" id="PTHR43817:SF1">
    <property type="entry name" value="HYDROLASE, FAMILY 43, PUTATIVE (AFU_ORTHOLOGUE AFUA_3G01660)-RELATED"/>
    <property type="match status" value="1"/>
</dbReference>
<accession>A0A9P4YQ44</accession>
<dbReference type="SUPFAM" id="SSF75005">
    <property type="entry name" value="Arabinanase/levansucrase/invertase"/>
    <property type="match status" value="1"/>
</dbReference>
<keyword evidence="2" id="KW-0732">Signal</keyword>
<dbReference type="Gene3D" id="2.115.10.20">
    <property type="entry name" value="Glycosyl hydrolase domain, family 43"/>
    <property type="match status" value="1"/>
</dbReference>
<evidence type="ECO:0000256" key="3">
    <source>
        <dbReference type="ARBA" id="ARBA00022801"/>
    </source>
</evidence>
<reference evidence="7" key="1">
    <citation type="submission" date="2020-03" db="EMBL/GenBank/DDBJ databases">
        <title>Site-based positive gene gene selection in Geosmithia morbida across the United States reveals a broad range of putative effectors and factors for local host and environmental adapation.</title>
        <authorList>
            <person name="Onufrak A."/>
            <person name="Murdoch R.W."/>
            <person name="Gazis R."/>
            <person name="Huff M."/>
            <person name="Staton M."/>
            <person name="Klingeman W."/>
            <person name="Hadziabdic D."/>
        </authorList>
    </citation>
    <scope>NUCLEOTIDE SEQUENCE</scope>
    <source>
        <strain evidence="7">1262</strain>
    </source>
</reference>
<comment type="similarity">
    <text evidence="1 5">Belongs to the glycosyl hydrolase 43 family.</text>
</comment>
<dbReference type="InterPro" id="IPR023296">
    <property type="entry name" value="Glyco_hydro_beta-prop_sf"/>
</dbReference>
<dbReference type="InterPro" id="IPR006710">
    <property type="entry name" value="Glyco_hydro_43"/>
</dbReference>
<evidence type="ECO:0000313" key="8">
    <source>
        <dbReference type="Proteomes" id="UP000749293"/>
    </source>
</evidence>
<sequence>MSNQPIAQIATPDPWLVAANGVFYLTFTLANRISIWQSPKMEDFHQPRKQIIWQPPEGAPWSKDIWAPELHWLDGRWYIYATATRPGLGNSGHRTIVLRSSNADPMVASAWEFLGPVKGLPEQFSIDATVFSINGRDLYICWSGWPPGDNSDTQQNLYLTKMVSPIEAVDHKHLKPACISKADRPWERFENNRRGINEGPTWLSLPNGAFTGIVYSGHASFTSEYKLGLLRLNSLQADPMDPKSWTKRPTPLLANDRSMPGPYAPGHASFLQSPQPGDSRVFCIYHGTDNWGEGFKNRKARIMVMSPEVFAHDARPMCCSNRPNTGIWNGYPGSSSSGGGPAPQAQQGNRHSDPMQKIMGKLKKFL</sequence>
<evidence type="ECO:0000256" key="4">
    <source>
        <dbReference type="ARBA" id="ARBA00023295"/>
    </source>
</evidence>
<gene>
    <name evidence="7" type="ORF">GMORB2_4577</name>
</gene>
<keyword evidence="3 5" id="KW-0378">Hydrolase</keyword>
<keyword evidence="4 5" id="KW-0326">Glycosidase</keyword>
<dbReference type="OrthoDB" id="272289at2759"/>
<dbReference type="AlphaFoldDB" id="A0A9P4YQ44"/>
<evidence type="ECO:0000256" key="2">
    <source>
        <dbReference type="ARBA" id="ARBA00022729"/>
    </source>
</evidence>
<evidence type="ECO:0000256" key="5">
    <source>
        <dbReference type="RuleBase" id="RU361187"/>
    </source>
</evidence>
<name>A0A9P4YQ44_9HYPO</name>
<evidence type="ECO:0000256" key="1">
    <source>
        <dbReference type="ARBA" id="ARBA00009865"/>
    </source>
</evidence>
<dbReference type="GO" id="GO:0004553">
    <property type="term" value="F:hydrolase activity, hydrolyzing O-glycosyl compounds"/>
    <property type="evidence" value="ECO:0007669"/>
    <property type="project" value="InterPro"/>
</dbReference>
<dbReference type="Pfam" id="PF04616">
    <property type="entry name" value="Glyco_hydro_43"/>
    <property type="match status" value="1"/>
</dbReference>